<dbReference type="OrthoDB" id="511529at2759"/>
<evidence type="ECO:0000313" key="13">
    <source>
        <dbReference type="EMBL" id="ORY88110.1"/>
    </source>
</evidence>
<feature type="compositionally biased region" description="Low complexity" evidence="11">
    <location>
        <begin position="552"/>
        <end position="563"/>
    </location>
</feature>
<evidence type="ECO:0000256" key="10">
    <source>
        <dbReference type="ARBA" id="ARBA00031009"/>
    </source>
</evidence>
<evidence type="ECO:0000256" key="3">
    <source>
        <dbReference type="ARBA" id="ARBA00022723"/>
    </source>
</evidence>
<accession>A0A1Y2FVS6</accession>
<dbReference type="SUPFAM" id="SSF47954">
    <property type="entry name" value="Cyclin-like"/>
    <property type="match status" value="2"/>
</dbReference>
<reference evidence="13 14" key="1">
    <citation type="submission" date="2016-07" db="EMBL/GenBank/DDBJ databases">
        <title>Pervasive Adenine N6-methylation of Active Genes in Fungi.</title>
        <authorList>
            <consortium name="DOE Joint Genome Institute"/>
            <person name="Mondo S.J."/>
            <person name="Dannebaum R.O."/>
            <person name="Kuo R.C."/>
            <person name="Labutti K."/>
            <person name="Haridas S."/>
            <person name="Kuo A."/>
            <person name="Salamov A."/>
            <person name="Ahrendt S.R."/>
            <person name="Lipzen A."/>
            <person name="Sullivan W."/>
            <person name="Andreopoulos W.B."/>
            <person name="Clum A."/>
            <person name="Lindquist E."/>
            <person name="Daum C."/>
            <person name="Ramamoorthy G.K."/>
            <person name="Gryganskyi A."/>
            <person name="Culley D."/>
            <person name="Magnuson J.K."/>
            <person name="James T.Y."/>
            <person name="O'Malley M.A."/>
            <person name="Stajich J.E."/>
            <person name="Spatafora J.W."/>
            <person name="Visel A."/>
            <person name="Grigoriev I.V."/>
        </authorList>
    </citation>
    <scope>NUCLEOTIDE SEQUENCE [LARGE SCALE GENOMIC DNA]</scope>
    <source>
        <strain evidence="13 14">62-1032</strain>
    </source>
</reference>
<gene>
    <name evidence="13" type="ORF">BCR35DRAFT_31816</name>
</gene>
<dbReference type="SUPFAM" id="SSF57783">
    <property type="entry name" value="Zinc beta-ribbon"/>
    <property type="match status" value="1"/>
</dbReference>
<feature type="region of interest" description="Disordered" evidence="11">
    <location>
        <begin position="286"/>
        <end position="329"/>
    </location>
</feature>
<keyword evidence="8" id="KW-0804">Transcription</keyword>
<dbReference type="GO" id="GO:0006384">
    <property type="term" value="P:transcription initiation at RNA polymerase III promoter"/>
    <property type="evidence" value="ECO:0007669"/>
    <property type="project" value="UniProtKB-ARBA"/>
</dbReference>
<dbReference type="Pfam" id="PF07741">
    <property type="entry name" value="BRF1"/>
    <property type="match status" value="1"/>
</dbReference>
<feature type="compositionally biased region" description="Basic residues" evidence="11">
    <location>
        <begin position="500"/>
        <end position="509"/>
    </location>
</feature>
<dbReference type="Pfam" id="PF00382">
    <property type="entry name" value="TFIIB"/>
    <property type="match status" value="2"/>
</dbReference>
<dbReference type="InterPro" id="IPR013763">
    <property type="entry name" value="Cyclin-like_dom"/>
</dbReference>
<feature type="domain" description="Cyclin-like" evidence="12">
    <location>
        <begin position="180"/>
        <end position="264"/>
    </location>
</feature>
<dbReference type="AlphaFoldDB" id="A0A1Y2FVS6"/>
<dbReference type="FunCoup" id="A0A1Y2FVS6">
    <property type="interactions" value="145"/>
</dbReference>
<dbReference type="FunFam" id="1.10.472.10:FF:000002">
    <property type="entry name" value="Transcription factor IIIB 90 kDa subunit"/>
    <property type="match status" value="1"/>
</dbReference>
<dbReference type="CDD" id="cd20553">
    <property type="entry name" value="CYCLIN_TFIIIB90_rpt1"/>
    <property type="match status" value="1"/>
</dbReference>
<dbReference type="Gene3D" id="1.20.5.650">
    <property type="entry name" value="Single helix bin"/>
    <property type="match status" value="1"/>
</dbReference>
<evidence type="ECO:0000256" key="7">
    <source>
        <dbReference type="ARBA" id="ARBA00023159"/>
    </source>
</evidence>
<dbReference type="GO" id="GO:0000126">
    <property type="term" value="C:transcription factor TFIIIB complex"/>
    <property type="evidence" value="ECO:0007669"/>
    <property type="project" value="TreeGrafter"/>
</dbReference>
<dbReference type="GO" id="GO:0000995">
    <property type="term" value="F:RNA polymerase III general transcription initiation factor activity"/>
    <property type="evidence" value="ECO:0007669"/>
    <property type="project" value="TreeGrafter"/>
</dbReference>
<evidence type="ECO:0000256" key="11">
    <source>
        <dbReference type="SAM" id="MobiDB-lite"/>
    </source>
</evidence>
<dbReference type="InterPro" id="IPR013150">
    <property type="entry name" value="TFIIB_cyclin"/>
</dbReference>
<dbReference type="EMBL" id="MCGR01000012">
    <property type="protein sequence ID" value="ORY88110.1"/>
    <property type="molecule type" value="Genomic_DNA"/>
</dbReference>
<organism evidence="13 14">
    <name type="scientific">Leucosporidium creatinivorum</name>
    <dbReference type="NCBI Taxonomy" id="106004"/>
    <lineage>
        <taxon>Eukaryota</taxon>
        <taxon>Fungi</taxon>
        <taxon>Dikarya</taxon>
        <taxon>Basidiomycota</taxon>
        <taxon>Pucciniomycotina</taxon>
        <taxon>Microbotryomycetes</taxon>
        <taxon>Leucosporidiales</taxon>
        <taxon>Leucosporidium</taxon>
    </lineage>
</organism>
<feature type="domain" description="Cyclin-like" evidence="12">
    <location>
        <begin position="86"/>
        <end position="167"/>
    </location>
</feature>
<protein>
    <recommendedName>
        <fullName evidence="10">B-related factor 1</fullName>
    </recommendedName>
</protein>
<feature type="compositionally biased region" description="Acidic residues" evidence="11">
    <location>
        <begin position="384"/>
        <end position="393"/>
    </location>
</feature>
<sequence>MSCYSCGESTLLEVDGARTVCTRCGTVLEENAIVSEITFGETGGGAAMVQGSYVGADQTRARAPAGYRQKGGSQESREQTMLNGRRRIQELAHALRLPDRLADAGQRYFNLAVNMNFVQGRRTQYVVAACLYSACRMDKTSHMLIDFSDLLEINVFVLGSTYLKLVKELSLQLPIVDPSLYISRFAALLEFGEETQKVAQDAVRLVARMGRDWMHIGRRPAGVCGACLVLAARMNNFRRSITEVVQVVKIADVTLRRRLAEFKDTPSGALTVADFRTLWLDETADPPAFSESQKREKKERESKDARRKGKENAEGGSDDEMDASSVVGNDEQAERDAFAELAEGAALPARKEGEVAEDDEEGDMAPPPRPSAKKLGKRKKRDEDAEDEEDDGVDDRLEEPNLDDALIAGIEETLEAEAGKAITTQLDENEQKRMAAAVAMTNLNTSDRLDDLDEAELDCFILTEAEVKAKSRLWMEINKDYLKQLADKQTGPDGELKPAQARRRKRHRPRDSQNAQGTSAADATKQLLTKKRFSKKINYQAIENLFGKGTPASSVAGSSAGSGSEDEDDDASSQVDAPLIGLTHGPGKHQRSRGGTPNIRKGQAIQVPNPTFSRGATPMRSSSVAPAAHEDEEEEHEQPEEEEDDWRAVMKGTQVEEEDYGDY</sequence>
<feature type="compositionally biased region" description="Basic and acidic residues" evidence="11">
    <location>
        <begin position="292"/>
        <end position="304"/>
    </location>
</feature>
<dbReference type="InterPro" id="IPR000812">
    <property type="entry name" value="TFIIB"/>
</dbReference>
<evidence type="ECO:0000256" key="6">
    <source>
        <dbReference type="ARBA" id="ARBA00023015"/>
    </source>
</evidence>
<dbReference type="FunFam" id="1.10.472.10:FF:000007">
    <property type="entry name" value="Transcription factor IIIB 90 kDa subunit"/>
    <property type="match status" value="1"/>
</dbReference>
<evidence type="ECO:0000313" key="14">
    <source>
        <dbReference type="Proteomes" id="UP000193467"/>
    </source>
</evidence>
<feature type="region of interest" description="Disordered" evidence="11">
    <location>
        <begin position="484"/>
        <end position="527"/>
    </location>
</feature>
<dbReference type="PANTHER" id="PTHR11618">
    <property type="entry name" value="TRANSCRIPTION INITIATION FACTOR IIB-RELATED"/>
    <property type="match status" value="1"/>
</dbReference>
<keyword evidence="4" id="KW-0863">Zinc-finger</keyword>
<evidence type="ECO:0000259" key="12">
    <source>
        <dbReference type="SMART" id="SM00385"/>
    </source>
</evidence>
<evidence type="ECO:0000256" key="9">
    <source>
        <dbReference type="ARBA" id="ARBA00023242"/>
    </source>
</evidence>
<dbReference type="InParanoid" id="A0A1Y2FVS6"/>
<keyword evidence="14" id="KW-1185">Reference proteome</keyword>
<evidence type="ECO:0000256" key="8">
    <source>
        <dbReference type="ARBA" id="ARBA00023163"/>
    </source>
</evidence>
<keyword evidence="9" id="KW-0539">Nucleus</keyword>
<dbReference type="InterPro" id="IPR036915">
    <property type="entry name" value="Cyclin-like_sf"/>
</dbReference>
<evidence type="ECO:0000256" key="5">
    <source>
        <dbReference type="ARBA" id="ARBA00022833"/>
    </source>
</evidence>
<evidence type="ECO:0000256" key="4">
    <source>
        <dbReference type="ARBA" id="ARBA00022771"/>
    </source>
</evidence>
<dbReference type="GO" id="GO:0008270">
    <property type="term" value="F:zinc ion binding"/>
    <property type="evidence" value="ECO:0007669"/>
    <property type="project" value="UniProtKB-KW"/>
</dbReference>
<evidence type="ECO:0000256" key="1">
    <source>
        <dbReference type="ARBA" id="ARBA00004123"/>
    </source>
</evidence>
<dbReference type="GO" id="GO:0017025">
    <property type="term" value="F:TBP-class protein binding"/>
    <property type="evidence" value="ECO:0007669"/>
    <property type="project" value="InterPro"/>
</dbReference>
<feature type="compositionally biased region" description="Acidic residues" evidence="11">
    <location>
        <begin position="630"/>
        <end position="645"/>
    </location>
</feature>
<feature type="compositionally biased region" description="Polar residues" evidence="11">
    <location>
        <begin position="512"/>
        <end position="521"/>
    </location>
</feature>
<dbReference type="InterPro" id="IPR011665">
    <property type="entry name" value="BRF1_TBP-bd_dom"/>
</dbReference>
<dbReference type="STRING" id="106004.A0A1Y2FVS6"/>
<dbReference type="GO" id="GO:0070897">
    <property type="term" value="P:transcription preinitiation complex assembly"/>
    <property type="evidence" value="ECO:0007669"/>
    <property type="project" value="InterPro"/>
</dbReference>
<feature type="compositionally biased region" description="Polar residues" evidence="11">
    <location>
        <begin position="606"/>
        <end position="624"/>
    </location>
</feature>
<evidence type="ECO:0000256" key="2">
    <source>
        <dbReference type="ARBA" id="ARBA00010857"/>
    </source>
</evidence>
<name>A0A1Y2FVS6_9BASI</name>
<dbReference type="Gene3D" id="1.10.472.10">
    <property type="entry name" value="Cyclin-like"/>
    <property type="match status" value="2"/>
</dbReference>
<dbReference type="SMART" id="SM00385">
    <property type="entry name" value="CYCLIN"/>
    <property type="match status" value="2"/>
</dbReference>
<feature type="region of interest" description="Disordered" evidence="11">
    <location>
        <begin position="545"/>
        <end position="663"/>
    </location>
</feature>
<dbReference type="Proteomes" id="UP000193467">
    <property type="component" value="Unassembled WGS sequence"/>
</dbReference>
<comment type="similarity">
    <text evidence="2">Belongs to the TFIIB family.</text>
</comment>
<comment type="caution">
    <text evidence="13">The sequence shown here is derived from an EMBL/GenBank/DDBJ whole genome shotgun (WGS) entry which is preliminary data.</text>
</comment>
<keyword evidence="5" id="KW-0862">Zinc</keyword>
<dbReference type="GO" id="GO:0097550">
    <property type="term" value="C:transcription preinitiation complex"/>
    <property type="evidence" value="ECO:0007669"/>
    <property type="project" value="TreeGrafter"/>
</dbReference>
<comment type="subcellular location">
    <subcellularLocation>
        <location evidence="1">Nucleus</location>
    </subcellularLocation>
</comment>
<feature type="region of interest" description="Disordered" evidence="11">
    <location>
        <begin position="342"/>
        <end position="402"/>
    </location>
</feature>
<proteinExistence type="inferred from homology"/>
<keyword evidence="3" id="KW-0479">Metal-binding</keyword>
<dbReference type="PANTHER" id="PTHR11618:SF4">
    <property type="entry name" value="TRANSCRIPTION FACTOR IIIB 90 KDA SUBUNIT"/>
    <property type="match status" value="1"/>
</dbReference>
<feature type="compositionally biased region" description="Basic residues" evidence="11">
    <location>
        <begin position="371"/>
        <end position="380"/>
    </location>
</feature>
<dbReference type="GO" id="GO:0001006">
    <property type="term" value="F:RNA polymerase III type 3 promoter sequence-specific DNA binding"/>
    <property type="evidence" value="ECO:0007669"/>
    <property type="project" value="TreeGrafter"/>
</dbReference>
<keyword evidence="6" id="KW-0805">Transcription regulation</keyword>
<dbReference type="PRINTS" id="PR00685">
    <property type="entry name" value="TIFACTORIIB"/>
</dbReference>
<keyword evidence="7" id="KW-0010">Activator</keyword>
<dbReference type="CDD" id="cd20554">
    <property type="entry name" value="CYCLIN_TFIIIB90_rpt2"/>
    <property type="match status" value="1"/>
</dbReference>
<dbReference type="GO" id="GO:0005634">
    <property type="term" value="C:nucleus"/>
    <property type="evidence" value="ECO:0007669"/>
    <property type="project" value="UniProtKB-SubCell"/>
</dbReference>